<proteinExistence type="predicted"/>
<comment type="caution">
    <text evidence="1">The sequence shown here is derived from an EMBL/GenBank/DDBJ whole genome shotgun (WGS) entry which is preliminary data.</text>
</comment>
<dbReference type="AlphaFoldDB" id="X0YMD2"/>
<accession>X0YMD2</accession>
<evidence type="ECO:0000313" key="1">
    <source>
        <dbReference type="EMBL" id="GAG57250.1"/>
    </source>
</evidence>
<organism evidence="1">
    <name type="scientific">marine sediment metagenome</name>
    <dbReference type="NCBI Taxonomy" id="412755"/>
    <lineage>
        <taxon>unclassified sequences</taxon>
        <taxon>metagenomes</taxon>
        <taxon>ecological metagenomes</taxon>
    </lineage>
</organism>
<reference evidence="1" key="1">
    <citation type="journal article" date="2014" name="Front. Microbiol.">
        <title>High frequency of phylogenetically diverse reductive dehalogenase-homologous genes in deep subseafloor sedimentary metagenomes.</title>
        <authorList>
            <person name="Kawai M."/>
            <person name="Futagami T."/>
            <person name="Toyoda A."/>
            <person name="Takaki Y."/>
            <person name="Nishi S."/>
            <person name="Hori S."/>
            <person name="Arai W."/>
            <person name="Tsubouchi T."/>
            <person name="Morono Y."/>
            <person name="Uchiyama I."/>
            <person name="Ito T."/>
            <person name="Fujiyama A."/>
            <person name="Inagaki F."/>
            <person name="Takami H."/>
        </authorList>
    </citation>
    <scope>NUCLEOTIDE SEQUENCE</scope>
    <source>
        <strain evidence="1">Expedition CK06-06</strain>
    </source>
</reference>
<name>X0YMD2_9ZZZZ</name>
<evidence type="ECO:0008006" key="2">
    <source>
        <dbReference type="Google" id="ProtNLM"/>
    </source>
</evidence>
<dbReference type="EMBL" id="BART01003481">
    <property type="protein sequence ID" value="GAG57250.1"/>
    <property type="molecule type" value="Genomic_DNA"/>
</dbReference>
<protein>
    <recommendedName>
        <fullName evidence="2">Antitoxin SocA-like Panacea domain-containing protein</fullName>
    </recommendedName>
</protein>
<sequence>MLELIYLPVENRQNMMSPIQIMKSMFLLKQEINLLEFYEFQPYLYGPCSFEIYSDLLDLKNKGLIDTIPTLRDWEYYRITKNGKVTAGKVKQDLERNLIDKIVKIKESVLSKSFLKLLEYVYEKYPEYAGNSIINLKGFKK</sequence>
<gene>
    <name evidence="1" type="ORF">S01H4_09562</name>
</gene>